<name>A0ABD3R8E7_9STRA</name>
<dbReference type="Proteomes" id="UP001530377">
    <property type="component" value="Unassembled WGS sequence"/>
</dbReference>
<organism evidence="1 2">
    <name type="scientific">Cyclostephanos tholiformis</name>
    <dbReference type="NCBI Taxonomy" id="382380"/>
    <lineage>
        <taxon>Eukaryota</taxon>
        <taxon>Sar</taxon>
        <taxon>Stramenopiles</taxon>
        <taxon>Ochrophyta</taxon>
        <taxon>Bacillariophyta</taxon>
        <taxon>Coscinodiscophyceae</taxon>
        <taxon>Thalassiosirophycidae</taxon>
        <taxon>Stephanodiscales</taxon>
        <taxon>Stephanodiscaceae</taxon>
        <taxon>Cyclostephanos</taxon>
    </lineage>
</organism>
<evidence type="ECO:0000313" key="1">
    <source>
        <dbReference type="EMBL" id="KAL3806276.1"/>
    </source>
</evidence>
<sequence>MRPGLRNFLSLEEMYGNMNNGESSVSMEQMLSNVS</sequence>
<gene>
    <name evidence="1" type="ORF">ACHAXA_000099</name>
</gene>
<feature type="non-terminal residue" evidence="1">
    <location>
        <position position="35"/>
    </location>
</feature>
<dbReference type="AlphaFoldDB" id="A0ABD3R8E7"/>
<reference evidence="1 2" key="1">
    <citation type="submission" date="2024-10" db="EMBL/GenBank/DDBJ databases">
        <title>Updated reference genomes for cyclostephanoid diatoms.</title>
        <authorList>
            <person name="Roberts W.R."/>
            <person name="Alverson A.J."/>
        </authorList>
    </citation>
    <scope>NUCLEOTIDE SEQUENCE [LARGE SCALE GENOMIC DNA]</scope>
    <source>
        <strain evidence="1 2">AJA228-03</strain>
    </source>
</reference>
<comment type="caution">
    <text evidence="1">The sequence shown here is derived from an EMBL/GenBank/DDBJ whole genome shotgun (WGS) entry which is preliminary data.</text>
</comment>
<proteinExistence type="predicted"/>
<evidence type="ECO:0000313" key="2">
    <source>
        <dbReference type="Proteomes" id="UP001530377"/>
    </source>
</evidence>
<protein>
    <submittedName>
        <fullName evidence="1">Uncharacterized protein</fullName>
    </submittedName>
</protein>
<dbReference type="EMBL" id="JALLPB020000846">
    <property type="protein sequence ID" value="KAL3806276.1"/>
    <property type="molecule type" value="Genomic_DNA"/>
</dbReference>
<accession>A0ABD3R8E7</accession>
<keyword evidence="2" id="KW-1185">Reference proteome</keyword>